<organism evidence="3 4">
    <name type="scientific">Candidatus Hamiltonella defensa</name>
    <name type="common">Bemisia tabaci</name>
    <dbReference type="NCBI Taxonomy" id="672795"/>
    <lineage>
        <taxon>Bacteria</taxon>
        <taxon>Pseudomonadati</taxon>
        <taxon>Pseudomonadota</taxon>
        <taxon>Gammaproteobacteria</taxon>
        <taxon>Enterobacterales</taxon>
        <taxon>Enterobacteriaceae</taxon>
        <taxon>aphid secondary symbionts</taxon>
        <taxon>Candidatus Williamhamiltonella</taxon>
    </lineage>
</organism>
<name>A0A249DZM9_9ENTR</name>
<gene>
    <name evidence="1" type="primary">lptA</name>
    <name evidence="3" type="ORF">BA171_05690</name>
</gene>
<keyword evidence="1" id="KW-0574">Periplasm</keyword>
<dbReference type="GO" id="GO:0030288">
    <property type="term" value="C:outer membrane-bounded periplasmic space"/>
    <property type="evidence" value="ECO:0007669"/>
    <property type="project" value="TreeGrafter"/>
</dbReference>
<dbReference type="GO" id="GO:0001530">
    <property type="term" value="F:lipopolysaccharide binding"/>
    <property type="evidence" value="ECO:0007669"/>
    <property type="project" value="InterPro"/>
</dbReference>
<dbReference type="GO" id="GO:0009279">
    <property type="term" value="C:cell outer membrane"/>
    <property type="evidence" value="ECO:0007669"/>
    <property type="project" value="TreeGrafter"/>
</dbReference>
<dbReference type="InterPro" id="IPR005653">
    <property type="entry name" value="OstA-like_N"/>
</dbReference>
<evidence type="ECO:0000313" key="3">
    <source>
        <dbReference type="EMBL" id="ASX26540.1"/>
    </source>
</evidence>
<evidence type="ECO:0000259" key="2">
    <source>
        <dbReference type="Pfam" id="PF03968"/>
    </source>
</evidence>
<feature type="chain" id="PRO_5041748665" description="Lipopolysaccharide export system protein LptA" evidence="1">
    <location>
        <begin position="26"/>
        <end position="181"/>
    </location>
</feature>
<dbReference type="NCBIfam" id="TIGR03002">
    <property type="entry name" value="outer_YhbN_LptA"/>
    <property type="match status" value="1"/>
</dbReference>
<reference evidence="4" key="1">
    <citation type="submission" date="2016-06" db="EMBL/GenBank/DDBJ databases">
        <authorList>
            <person name="Chen W."/>
            <person name="Hasegawa D.K."/>
        </authorList>
    </citation>
    <scope>NUCLEOTIDE SEQUENCE [LARGE SCALE GENOMIC DNA]</scope>
    <source>
        <strain evidence="4">MEAM1</strain>
    </source>
</reference>
<dbReference type="GO" id="GO:0015920">
    <property type="term" value="P:lipopolysaccharide transport"/>
    <property type="evidence" value="ECO:0007669"/>
    <property type="project" value="UniProtKB-UniRule"/>
</dbReference>
<dbReference type="RefSeq" id="WP_016856826.1">
    <property type="nucleotide sequence ID" value="NZ_CP016303.1"/>
</dbReference>
<comment type="subunit">
    <text evidence="1">Component of the lipopolysaccharide transport and assembly complex.</text>
</comment>
<dbReference type="Proteomes" id="UP000216438">
    <property type="component" value="Chromosome"/>
</dbReference>
<evidence type="ECO:0000313" key="4">
    <source>
        <dbReference type="Proteomes" id="UP000216438"/>
    </source>
</evidence>
<keyword evidence="1" id="KW-0813">Transport</keyword>
<dbReference type="AlphaFoldDB" id="A0A249DZM9"/>
<protein>
    <recommendedName>
        <fullName evidence="1">Lipopolysaccharide export system protein LptA</fullName>
    </recommendedName>
</protein>
<comment type="subcellular location">
    <subcellularLocation>
        <location evidence="1">Periplasm</location>
    </subcellularLocation>
</comment>
<keyword evidence="1" id="KW-0732">Signal</keyword>
<sequence precursor="true">MKYKKKIHKLFLIGILLTLKFPAFGLTDDTDQPVIITSDNQSLDILNHTNTYIDNVVIKQGSIRITASKVVVIRPNGDPQKTLVDGFGDPITFYQMQDNGKPLKGHSEKLRYTFSDKLLVLTGNAYLDQLDSHIKADRITYLIPQKKMHAFSSKGKPVYSVILPSQLTNQAPKNSAQKDSP</sequence>
<feature type="signal peptide" evidence="1">
    <location>
        <begin position="1"/>
        <end position="25"/>
    </location>
</feature>
<comment type="function">
    <text evidence="1">Involved in the assembly of lipopolysaccharide (LPS). Required for the translocation of LPS from the inner membrane to the outer membrane. May form a bridge between the inner membrane and the outer membrane, via interactions with LptC and LptD, thereby facilitating LPS transfer across the periplasm.</text>
</comment>
<feature type="domain" description="Organic solvent tolerance-like N-terminal" evidence="2">
    <location>
        <begin position="36"/>
        <end position="143"/>
    </location>
</feature>
<comment type="similarity">
    <text evidence="1">Belongs to the LptA family.</text>
</comment>
<evidence type="ECO:0000256" key="1">
    <source>
        <dbReference type="HAMAP-Rule" id="MF_01914"/>
    </source>
</evidence>
<proteinExistence type="inferred from homology"/>
<dbReference type="GO" id="GO:0043165">
    <property type="term" value="P:Gram-negative-bacterium-type cell outer membrane assembly"/>
    <property type="evidence" value="ECO:0007669"/>
    <property type="project" value="UniProtKB-UniRule"/>
</dbReference>
<accession>A0A249DZM9</accession>
<dbReference type="Gene3D" id="2.60.450.10">
    <property type="entry name" value="Lipopolysaccharide (LPS) transport protein A like domain"/>
    <property type="match status" value="1"/>
</dbReference>
<dbReference type="HAMAP" id="MF_01914">
    <property type="entry name" value="LPS_assembly_LptA"/>
    <property type="match status" value="1"/>
</dbReference>
<reference evidence="3 4" key="2">
    <citation type="submission" date="2017-09" db="EMBL/GenBank/DDBJ databases">
        <title>The genome of whitefly Bemisia tabaci, a global crop pest, provides novel insights into virus transmission, host adaptation and insecticide resistance.</title>
        <authorList>
            <person name="Kaur N."/>
            <person name="Kliot A."/>
            <person name="Pinheiro P.V."/>
            <person name="Luan J."/>
            <person name="Zheng Y."/>
            <person name="Liu W."/>
            <person name="Sun H."/>
            <person name="Yang X."/>
            <person name="Xu Y."/>
            <person name="Luo Y."/>
            <person name="Kruse A."/>
            <person name="Fisher T.W."/>
            <person name="Nelson D.R."/>
            <person name="Elimelech M."/>
            <person name="MacCoss M."/>
            <person name="Johnson R."/>
            <person name="Cohen E."/>
            <person name="Hunter W.B."/>
            <person name="Brown J.K."/>
            <person name="Jander G."/>
            <person name="Cilia M."/>
            <person name="Douglas A.E."/>
            <person name="Ghanim M."/>
            <person name="Simmons A.M."/>
            <person name="Wintermantel W.M."/>
            <person name="Ling K.-S."/>
            <person name="Fei Z."/>
        </authorList>
    </citation>
    <scope>NUCLEOTIDE SEQUENCE [LARGE SCALE GENOMIC DNA]</scope>
    <source>
        <strain evidence="3 4">MEAM1</strain>
    </source>
</reference>
<dbReference type="GO" id="GO:0017089">
    <property type="term" value="F:glycolipid transfer activity"/>
    <property type="evidence" value="ECO:0007669"/>
    <property type="project" value="TreeGrafter"/>
</dbReference>
<dbReference type="Pfam" id="PF03968">
    <property type="entry name" value="LptD_N"/>
    <property type="match status" value="1"/>
</dbReference>
<dbReference type="OrthoDB" id="5295619at2"/>
<dbReference type="EMBL" id="CP016303">
    <property type="protein sequence ID" value="ASX26540.1"/>
    <property type="molecule type" value="Genomic_DNA"/>
</dbReference>
<dbReference type="PANTHER" id="PTHR36504:SF1">
    <property type="entry name" value="LIPOPOLYSACCHARIDE EXPORT SYSTEM PROTEIN LPTA"/>
    <property type="match status" value="1"/>
</dbReference>
<dbReference type="PANTHER" id="PTHR36504">
    <property type="entry name" value="LIPOPOLYSACCHARIDE EXPORT SYSTEM PROTEIN LPTA"/>
    <property type="match status" value="1"/>
</dbReference>
<dbReference type="InterPro" id="IPR014340">
    <property type="entry name" value="LptA"/>
</dbReference>
<dbReference type="NCBIfam" id="NF008143">
    <property type="entry name" value="PRK10894.1"/>
    <property type="match status" value="1"/>
</dbReference>
<dbReference type="InterPro" id="IPR052037">
    <property type="entry name" value="LPS_export_LptA"/>
</dbReference>